<name>A0ABS4VY23_9PSEU</name>
<reference evidence="3 4" key="1">
    <citation type="submission" date="2021-03" db="EMBL/GenBank/DDBJ databases">
        <title>Sequencing the genomes of 1000 actinobacteria strains.</title>
        <authorList>
            <person name="Klenk H.-P."/>
        </authorList>
    </citation>
    <scope>NUCLEOTIDE SEQUENCE [LARGE SCALE GENOMIC DNA]</scope>
    <source>
        <strain evidence="3 4">DSM 45256</strain>
    </source>
</reference>
<dbReference type="Gene3D" id="3.90.226.10">
    <property type="entry name" value="2-enoyl-CoA Hydratase, Chain A, domain 1"/>
    <property type="match status" value="1"/>
</dbReference>
<evidence type="ECO:0000256" key="1">
    <source>
        <dbReference type="ARBA" id="ARBA00005254"/>
    </source>
</evidence>
<dbReference type="PANTHER" id="PTHR11941:SF54">
    <property type="entry name" value="ENOYL-COA HYDRATASE, MITOCHONDRIAL"/>
    <property type="match status" value="1"/>
</dbReference>
<comment type="caution">
    <text evidence="3">The sequence shown here is derived from an EMBL/GenBank/DDBJ whole genome shotgun (WGS) entry which is preliminary data.</text>
</comment>
<dbReference type="InterPro" id="IPR001753">
    <property type="entry name" value="Enoyl-CoA_hydra/iso"/>
</dbReference>
<gene>
    <name evidence="3" type="ORF">JOF36_004518</name>
</gene>
<evidence type="ECO:0000313" key="3">
    <source>
        <dbReference type="EMBL" id="MBP2368822.1"/>
    </source>
</evidence>
<dbReference type="InterPro" id="IPR018376">
    <property type="entry name" value="Enoyl-CoA_hyd/isom_CS"/>
</dbReference>
<keyword evidence="4" id="KW-1185">Reference proteome</keyword>
<organism evidence="3 4">
    <name type="scientific">Pseudonocardia parietis</name>
    <dbReference type="NCBI Taxonomy" id="570936"/>
    <lineage>
        <taxon>Bacteria</taxon>
        <taxon>Bacillati</taxon>
        <taxon>Actinomycetota</taxon>
        <taxon>Actinomycetes</taxon>
        <taxon>Pseudonocardiales</taxon>
        <taxon>Pseudonocardiaceae</taxon>
        <taxon>Pseudonocardia</taxon>
    </lineage>
</organism>
<dbReference type="Proteomes" id="UP001519295">
    <property type="component" value="Unassembled WGS sequence"/>
</dbReference>
<dbReference type="InterPro" id="IPR029045">
    <property type="entry name" value="ClpP/crotonase-like_dom_sf"/>
</dbReference>
<protein>
    <submittedName>
        <fullName evidence="3">Enoyl-CoA hydratase/carnithine racemase</fullName>
    </submittedName>
</protein>
<dbReference type="Pfam" id="PF00378">
    <property type="entry name" value="ECH_1"/>
    <property type="match status" value="1"/>
</dbReference>
<dbReference type="RefSeq" id="WP_210030493.1">
    <property type="nucleotide sequence ID" value="NZ_JAGINU010000001.1"/>
</dbReference>
<sequence>MPLPDPTGLPLVHDDGGVRTITLNRPEQANALRLEDVDALAAAVRDAGEATRVIVLTGAGERAFGAGMHLDVFRDAAPGDGRAIISRLAECLRIVRTAPVPTIARLNGACIGAAFELALACDARVAHAGVRVGLPEVKLGIPSVVDAALLPHLLGPTLAHELILTGDLYTLPELGADRLVNRLVETPQELDAAVAGLAAKLAAPTREVIAAQKGLFETWRNRGIRDSVDASVDVFAEVFALPVTRDAIGGYRP</sequence>
<dbReference type="CDD" id="cd06558">
    <property type="entry name" value="crotonase-like"/>
    <property type="match status" value="1"/>
</dbReference>
<dbReference type="PROSITE" id="PS00166">
    <property type="entry name" value="ENOYL_COA_HYDRATASE"/>
    <property type="match status" value="1"/>
</dbReference>
<dbReference type="EMBL" id="JAGINU010000001">
    <property type="protein sequence ID" value="MBP2368822.1"/>
    <property type="molecule type" value="Genomic_DNA"/>
</dbReference>
<comment type="similarity">
    <text evidence="1 2">Belongs to the enoyl-CoA hydratase/isomerase family.</text>
</comment>
<evidence type="ECO:0000256" key="2">
    <source>
        <dbReference type="RuleBase" id="RU003707"/>
    </source>
</evidence>
<evidence type="ECO:0000313" key="4">
    <source>
        <dbReference type="Proteomes" id="UP001519295"/>
    </source>
</evidence>
<proteinExistence type="inferred from homology"/>
<dbReference type="PANTHER" id="PTHR11941">
    <property type="entry name" value="ENOYL-COA HYDRATASE-RELATED"/>
    <property type="match status" value="1"/>
</dbReference>
<accession>A0ABS4VY23</accession>
<dbReference type="SUPFAM" id="SSF52096">
    <property type="entry name" value="ClpP/crotonase"/>
    <property type="match status" value="1"/>
</dbReference>